<gene>
    <name evidence="2" type="ordered locus">Atc_2035</name>
</gene>
<accession>F9ZQK1</accession>
<feature type="transmembrane region" description="Helical" evidence="1">
    <location>
        <begin position="107"/>
        <end position="129"/>
    </location>
</feature>
<name>F9ZQK1_ACICS</name>
<dbReference type="KEGG" id="acu:Atc_2035"/>
<sequence length="177" mass="18931">MSLHCPECGSEDVYRVAVAYEKGVQKTRSKTFMGGGLLSLFGPAFGIGAAVTRGRNTTLLAERLAPPQKAHPILAAIITFFAVCFLGFPVDFALAFFFGGIGLGQKVGLVIGGTIWLGCLIGLPIYALYKGFQYNLRLPKAIAEWNNLYICDRCGHVFTKEAGQSTTANKPTPAPGL</sequence>
<proteinExistence type="predicted"/>
<feature type="transmembrane region" description="Helical" evidence="1">
    <location>
        <begin position="32"/>
        <end position="52"/>
    </location>
</feature>
<dbReference type="EMBL" id="CP002573">
    <property type="protein sequence ID" value="AEK58683.1"/>
    <property type="molecule type" value="Genomic_DNA"/>
</dbReference>
<dbReference type="RefSeq" id="WP_014003191.1">
    <property type="nucleotide sequence ID" value="NC_015850.1"/>
</dbReference>
<keyword evidence="1" id="KW-0812">Transmembrane</keyword>
<keyword evidence="1" id="KW-0472">Membrane</keyword>
<keyword evidence="3" id="KW-1185">Reference proteome</keyword>
<feature type="transmembrane region" description="Helical" evidence="1">
    <location>
        <begin position="73"/>
        <end position="101"/>
    </location>
</feature>
<evidence type="ECO:0000313" key="3">
    <source>
        <dbReference type="Proteomes" id="UP000006135"/>
    </source>
</evidence>
<evidence type="ECO:0000256" key="1">
    <source>
        <dbReference type="SAM" id="Phobius"/>
    </source>
</evidence>
<dbReference type="Proteomes" id="UP000006135">
    <property type="component" value="Chromosome"/>
</dbReference>
<reference evidence="2 3" key="1">
    <citation type="journal article" date="2011" name="J. Genet. Genomics">
        <title>Unraveling the Acidithiobacillus caldus complete genome and its central metabolisms for carbon assimilation.</title>
        <authorList>
            <person name="You X.Y."/>
            <person name="Guo X."/>
            <person name="Zheng H.J."/>
            <person name="Zhang M.J."/>
            <person name="Liu L.J."/>
            <person name="Zhu Y.Q."/>
            <person name="Zhu B."/>
            <person name="Wang S.Y."/>
            <person name="Zhao G.P."/>
            <person name="Poetsch A."/>
            <person name="Jiang C.Y."/>
            <person name="Liu S.J."/>
        </authorList>
    </citation>
    <scope>NUCLEOTIDE SEQUENCE [LARGE SCALE GENOMIC DNA]</scope>
    <source>
        <strain evidence="2 3">SM-1</strain>
    </source>
</reference>
<dbReference type="OrthoDB" id="3035622at2"/>
<evidence type="ECO:0000313" key="2">
    <source>
        <dbReference type="EMBL" id="AEK58683.1"/>
    </source>
</evidence>
<dbReference type="GeneID" id="92931961"/>
<dbReference type="AlphaFoldDB" id="F9ZQK1"/>
<dbReference type="HOGENOM" id="CLU_145835_0_0_6"/>
<keyword evidence="1" id="KW-1133">Transmembrane helix</keyword>
<organism evidence="2 3">
    <name type="scientific">Acidithiobacillus caldus (strain SM-1)</name>
    <dbReference type="NCBI Taxonomy" id="990288"/>
    <lineage>
        <taxon>Bacteria</taxon>
        <taxon>Pseudomonadati</taxon>
        <taxon>Pseudomonadota</taxon>
        <taxon>Acidithiobacillia</taxon>
        <taxon>Acidithiobacillales</taxon>
        <taxon>Acidithiobacillaceae</taxon>
        <taxon>Acidithiobacillus</taxon>
    </lineage>
</organism>
<protein>
    <submittedName>
        <fullName evidence="2">Uncharacterized protein</fullName>
    </submittedName>
</protein>